<evidence type="ECO:0000313" key="2">
    <source>
        <dbReference type="EMBL" id="PIR46299.1"/>
    </source>
</evidence>
<accession>A0A2H0RID1</accession>
<feature type="transmembrane region" description="Helical" evidence="1">
    <location>
        <begin position="90"/>
        <end position="115"/>
    </location>
</feature>
<keyword evidence="1" id="KW-0812">Transmembrane</keyword>
<comment type="caution">
    <text evidence="2">The sequence shown here is derived from an EMBL/GenBank/DDBJ whole genome shotgun (WGS) entry which is preliminary data.</text>
</comment>
<keyword evidence="1" id="KW-1133">Transmembrane helix</keyword>
<sequence>MNKFKQILKINTLPVLVASLCCLSPVILVVFGLGTVAFGSSLADTLYGDYKWYFRLAGLIAMAISLVLYFRRTKNICTLDEAKKRRTEIINTVALTIIFFVLGYIFFLYVVVHYIGVWLSLWK</sequence>
<proteinExistence type="predicted"/>
<dbReference type="Gene3D" id="1.10.287.910">
    <property type="entry name" value="bacterial mercury transporter, merf"/>
    <property type="match status" value="1"/>
</dbReference>
<evidence type="ECO:0008006" key="4">
    <source>
        <dbReference type="Google" id="ProtNLM"/>
    </source>
</evidence>
<reference evidence="2 3" key="1">
    <citation type="submission" date="2017-09" db="EMBL/GenBank/DDBJ databases">
        <title>Depth-based differentiation of microbial function through sediment-hosted aquifers and enrichment of novel symbionts in the deep terrestrial subsurface.</title>
        <authorList>
            <person name="Probst A.J."/>
            <person name="Ladd B."/>
            <person name="Jarett J.K."/>
            <person name="Geller-Mcgrath D.E."/>
            <person name="Sieber C.M."/>
            <person name="Emerson J.B."/>
            <person name="Anantharaman K."/>
            <person name="Thomas B.C."/>
            <person name="Malmstrom R."/>
            <person name="Stieglmeier M."/>
            <person name="Klingl A."/>
            <person name="Woyke T."/>
            <person name="Ryan C.M."/>
            <person name="Banfield J.F."/>
        </authorList>
    </citation>
    <scope>NUCLEOTIDE SEQUENCE [LARGE SCALE GENOMIC DNA]</scope>
    <source>
        <strain evidence="2">CG10_big_fil_rev_8_21_14_0_10_45_14</strain>
    </source>
</reference>
<feature type="transmembrane region" description="Helical" evidence="1">
    <location>
        <begin position="12"/>
        <end position="40"/>
    </location>
</feature>
<keyword evidence="1" id="KW-0472">Membrane</keyword>
<dbReference type="AlphaFoldDB" id="A0A2H0RID1"/>
<gene>
    <name evidence="2" type="ORF">COV07_04340</name>
</gene>
<dbReference type="Proteomes" id="UP000230833">
    <property type="component" value="Unassembled WGS sequence"/>
</dbReference>
<organism evidence="2 3">
    <name type="scientific">Candidatus Vogelbacteria bacterium CG10_big_fil_rev_8_21_14_0_10_45_14</name>
    <dbReference type="NCBI Taxonomy" id="1975042"/>
    <lineage>
        <taxon>Bacteria</taxon>
        <taxon>Candidatus Vogeliibacteriota</taxon>
    </lineage>
</organism>
<evidence type="ECO:0000313" key="3">
    <source>
        <dbReference type="Proteomes" id="UP000230833"/>
    </source>
</evidence>
<evidence type="ECO:0000256" key="1">
    <source>
        <dbReference type="SAM" id="Phobius"/>
    </source>
</evidence>
<dbReference type="EMBL" id="PCYL01000047">
    <property type="protein sequence ID" value="PIR46299.1"/>
    <property type="molecule type" value="Genomic_DNA"/>
</dbReference>
<protein>
    <recommendedName>
        <fullName evidence="4">Mercuric transport protein MerT</fullName>
    </recommendedName>
</protein>
<name>A0A2H0RID1_9BACT</name>
<feature type="transmembrane region" description="Helical" evidence="1">
    <location>
        <begin position="52"/>
        <end position="70"/>
    </location>
</feature>